<dbReference type="InterPro" id="IPR005804">
    <property type="entry name" value="FA_desaturase_dom"/>
</dbReference>
<dbReference type="KEGG" id="tpx:Turpa_0657"/>
<sequence length="332" mass="38510">MARTEFLFDKNQEPHLGRTAAILKKHPEMRKFIGKKNPWSAVVILFTVALQLTIAWFLREQEWYIILPAAWLVGTIINHSYIGLLHDASHGLIFRGKFWNDVFGLIVNAPMLVPSYVSFKKYHMKHHAFQGVYELDADLPALWEVKAVKNIWYRKMLWLAFYPLIQTLRTMRVREVAFFDGWVLANWVTTFATDFLVFYFMGPMAFLYVAASFWFGFGLSIVGGRLIQEHYMVAEPQETYSYYGPLSLVSCHVGYHNEHHDFPSAAWNYLPQIRAAAPEFYNNIKYHTSWGALVLKFIFDKNMSLANRVVRKERGGVGLDDEVIPDVRIANA</sequence>
<dbReference type="GO" id="GO:0046513">
    <property type="term" value="P:ceramide biosynthetic process"/>
    <property type="evidence" value="ECO:0007669"/>
    <property type="project" value="TreeGrafter"/>
</dbReference>
<dbReference type="STRING" id="869212.Turpa_0657"/>
<keyword evidence="1" id="KW-0812">Transmembrane</keyword>
<dbReference type="PANTHER" id="PTHR12879:SF8">
    <property type="entry name" value="SPHINGOLIPID DELTA(4)-DESATURASE DES1"/>
    <property type="match status" value="1"/>
</dbReference>
<dbReference type="EMBL" id="CP002959">
    <property type="protein sequence ID" value="AFM11309.1"/>
    <property type="molecule type" value="Genomic_DNA"/>
</dbReference>
<accession>I4B202</accession>
<feature type="domain" description="Sphingolipid delta4-desaturase N-terminal" evidence="2">
    <location>
        <begin position="1"/>
        <end position="40"/>
    </location>
</feature>
<dbReference type="Proteomes" id="UP000006048">
    <property type="component" value="Chromosome"/>
</dbReference>
<gene>
    <name evidence="3" type="ordered locus">Turpa_0657</name>
</gene>
<dbReference type="GO" id="GO:0016020">
    <property type="term" value="C:membrane"/>
    <property type="evidence" value="ECO:0007669"/>
    <property type="project" value="GOC"/>
</dbReference>
<feature type="transmembrane region" description="Helical" evidence="1">
    <location>
        <begin position="39"/>
        <end position="58"/>
    </location>
</feature>
<evidence type="ECO:0000313" key="4">
    <source>
        <dbReference type="Proteomes" id="UP000006048"/>
    </source>
</evidence>
<evidence type="ECO:0000313" key="3">
    <source>
        <dbReference type="EMBL" id="AFM11309.1"/>
    </source>
</evidence>
<feature type="transmembrane region" description="Helical" evidence="1">
    <location>
        <begin position="98"/>
        <end position="117"/>
    </location>
</feature>
<dbReference type="Pfam" id="PF00487">
    <property type="entry name" value="FA_desaturase"/>
    <property type="match status" value="1"/>
</dbReference>
<evidence type="ECO:0000259" key="2">
    <source>
        <dbReference type="SMART" id="SM01269"/>
    </source>
</evidence>
<dbReference type="OrthoDB" id="9769653at2"/>
<keyword evidence="1" id="KW-0472">Membrane</keyword>
<name>I4B202_TURPD</name>
<dbReference type="HOGENOM" id="CLU_032156_0_1_12"/>
<dbReference type="Pfam" id="PF08557">
    <property type="entry name" value="Lipid_DES"/>
    <property type="match status" value="1"/>
</dbReference>
<feature type="transmembrane region" description="Helical" evidence="1">
    <location>
        <begin position="206"/>
        <end position="227"/>
    </location>
</feature>
<dbReference type="SMART" id="SM01269">
    <property type="entry name" value="Lipid_DES"/>
    <property type="match status" value="1"/>
</dbReference>
<dbReference type="GO" id="GO:0042284">
    <property type="term" value="F:sphingolipid delta-4 desaturase activity"/>
    <property type="evidence" value="ECO:0007669"/>
    <property type="project" value="TreeGrafter"/>
</dbReference>
<evidence type="ECO:0000256" key="1">
    <source>
        <dbReference type="SAM" id="Phobius"/>
    </source>
</evidence>
<protein>
    <submittedName>
        <fullName evidence="3">Fatty acid desaturase</fullName>
    </submittedName>
</protein>
<feature type="transmembrane region" description="Helical" evidence="1">
    <location>
        <begin position="64"/>
        <end position="86"/>
    </location>
</feature>
<dbReference type="RefSeq" id="WP_014801827.1">
    <property type="nucleotide sequence ID" value="NC_018020.1"/>
</dbReference>
<keyword evidence="1" id="KW-1133">Transmembrane helix</keyword>
<dbReference type="AlphaFoldDB" id="I4B202"/>
<proteinExistence type="predicted"/>
<keyword evidence="4" id="KW-1185">Reference proteome</keyword>
<organism evidence="3 4">
    <name type="scientific">Turneriella parva (strain ATCC BAA-1111 / DSM 21527 / NCTC 11395 / H)</name>
    <name type="common">Leptospira parva</name>
    <dbReference type="NCBI Taxonomy" id="869212"/>
    <lineage>
        <taxon>Bacteria</taxon>
        <taxon>Pseudomonadati</taxon>
        <taxon>Spirochaetota</taxon>
        <taxon>Spirochaetia</taxon>
        <taxon>Leptospirales</taxon>
        <taxon>Leptospiraceae</taxon>
        <taxon>Turneriella</taxon>
    </lineage>
</organism>
<reference evidence="3 4" key="1">
    <citation type="submission" date="2012-06" db="EMBL/GenBank/DDBJ databases">
        <title>The complete chromosome of genome of Turneriella parva DSM 21527.</title>
        <authorList>
            <consortium name="US DOE Joint Genome Institute (JGI-PGF)"/>
            <person name="Lucas S."/>
            <person name="Han J."/>
            <person name="Lapidus A."/>
            <person name="Bruce D."/>
            <person name="Goodwin L."/>
            <person name="Pitluck S."/>
            <person name="Peters L."/>
            <person name="Kyrpides N."/>
            <person name="Mavromatis K."/>
            <person name="Ivanova N."/>
            <person name="Mikhailova N."/>
            <person name="Chertkov O."/>
            <person name="Detter J.C."/>
            <person name="Tapia R."/>
            <person name="Han C."/>
            <person name="Land M."/>
            <person name="Hauser L."/>
            <person name="Markowitz V."/>
            <person name="Cheng J.-F."/>
            <person name="Hugenholtz P."/>
            <person name="Woyke T."/>
            <person name="Wu D."/>
            <person name="Gronow S."/>
            <person name="Wellnitz S."/>
            <person name="Brambilla E."/>
            <person name="Klenk H.-P."/>
            <person name="Eisen J.A."/>
        </authorList>
    </citation>
    <scope>NUCLEOTIDE SEQUENCE [LARGE SCALE GENOMIC DNA]</scope>
    <source>
        <strain evidence="4">ATCC BAA-1111 / DSM 21527 / NCTC 11395 / H</strain>
    </source>
</reference>
<dbReference type="InterPro" id="IPR013866">
    <property type="entry name" value="Sphingolipid_d4-desaturase_N"/>
</dbReference>
<dbReference type="PANTHER" id="PTHR12879">
    <property type="entry name" value="SPHINGOLIPID DELTA 4 DESATURASE/C-4 HYDROXYLASE PROTEIN DES2"/>
    <property type="match status" value="1"/>
</dbReference>